<reference evidence="2" key="1">
    <citation type="submission" date="2025-08" db="UniProtKB">
        <authorList>
            <consortium name="Ensembl"/>
        </authorList>
    </citation>
    <scope>IDENTIFICATION</scope>
</reference>
<dbReference type="GO" id="GO:0004672">
    <property type="term" value="F:protein kinase activity"/>
    <property type="evidence" value="ECO:0007669"/>
    <property type="project" value="InterPro"/>
</dbReference>
<dbReference type="OMA" id="WSHLRAK"/>
<dbReference type="Pfam" id="PF04212">
    <property type="entry name" value="MIT"/>
    <property type="match status" value="1"/>
</dbReference>
<dbReference type="Ensembl" id="ENSSDUT00000005316.1">
    <property type="protein sequence ID" value="ENSSDUP00000005215.1"/>
    <property type="gene ID" value="ENSSDUG00000003829.1"/>
</dbReference>
<evidence type="ECO:0000313" key="2">
    <source>
        <dbReference type="Ensembl" id="ENSSDUP00000005215.1"/>
    </source>
</evidence>
<dbReference type="Gene3D" id="1.10.510.10">
    <property type="entry name" value="Transferase(Phosphotransferase) domain 1"/>
    <property type="match status" value="2"/>
</dbReference>
<name>A0A3B4TGY4_SERDU</name>
<keyword evidence="3" id="KW-1185">Reference proteome</keyword>
<protein>
    <submittedName>
        <fullName evidence="2">Ribosomal protein S6 kinase like 1</fullName>
    </submittedName>
</protein>
<dbReference type="AlphaFoldDB" id="A0A3B4TGY4"/>
<dbReference type="InterPro" id="IPR000719">
    <property type="entry name" value="Prot_kinase_dom"/>
</dbReference>
<feature type="domain" description="Protein kinase" evidence="1">
    <location>
        <begin position="98"/>
        <end position="454"/>
    </location>
</feature>
<reference evidence="2" key="2">
    <citation type="submission" date="2025-09" db="UniProtKB">
        <authorList>
            <consortium name="Ensembl"/>
        </authorList>
    </citation>
    <scope>IDENTIFICATION</scope>
</reference>
<dbReference type="InterPro" id="IPR051866">
    <property type="entry name" value="Intracell_Sig-Traffick_Protein"/>
</dbReference>
<dbReference type="Gene3D" id="1.20.58.80">
    <property type="entry name" value="Phosphotransferase system, lactose/cellobiose-type IIA subunit"/>
    <property type="match status" value="1"/>
</dbReference>
<evidence type="ECO:0000259" key="1">
    <source>
        <dbReference type="PROSITE" id="PS50011"/>
    </source>
</evidence>
<proteinExistence type="predicted"/>
<dbReference type="CDD" id="cd02677">
    <property type="entry name" value="MIT_SNX15"/>
    <property type="match status" value="1"/>
</dbReference>
<dbReference type="GO" id="GO:0005524">
    <property type="term" value="F:ATP binding"/>
    <property type="evidence" value="ECO:0007669"/>
    <property type="project" value="InterPro"/>
</dbReference>
<accession>A0A3B4TGY4</accession>
<dbReference type="SMART" id="SM00220">
    <property type="entry name" value="S_TKc"/>
    <property type="match status" value="1"/>
</dbReference>
<dbReference type="PROSITE" id="PS50011">
    <property type="entry name" value="PROTEIN_KINASE_DOM"/>
    <property type="match status" value="1"/>
</dbReference>
<dbReference type="SUPFAM" id="SSF56112">
    <property type="entry name" value="Protein kinase-like (PK-like)"/>
    <property type="match status" value="1"/>
</dbReference>
<evidence type="ECO:0000313" key="3">
    <source>
        <dbReference type="Proteomes" id="UP000261420"/>
    </source>
</evidence>
<dbReference type="SUPFAM" id="SSF116846">
    <property type="entry name" value="MIT domain"/>
    <property type="match status" value="1"/>
</dbReference>
<dbReference type="Proteomes" id="UP000261420">
    <property type="component" value="Unplaced"/>
</dbReference>
<dbReference type="SMART" id="SM00745">
    <property type="entry name" value="MIT"/>
    <property type="match status" value="1"/>
</dbReference>
<dbReference type="InterPro" id="IPR007330">
    <property type="entry name" value="MIT_dom"/>
</dbReference>
<dbReference type="PANTHER" id="PTHR15508:SF4">
    <property type="entry name" value="RIBOSOMAL PROTEIN S6 KINASE-LIKE 1"/>
    <property type="match status" value="1"/>
</dbReference>
<sequence length="454" mass="50555">SVFAVCSCLTAASLPTQCNTCTMAKRDYLVEAAKQIRMALDSEVNEDYEAAFSYYKNGVDLLLNGCICLTVDPNKDRREAVKRKTTQYLKRAEEIFITHLQDNLGKGSSHLGGYSSLRFRPIRHLSSPVEDLEMCKVVGVTDKVLIVQSMVNKETFVVKSLVKSSWESRDQPTIIPQGVPYMVKLLRYYVSEDAVYLHLEHVKGELLTAAVLSQLQRPYKALLQAAQLHLSHNQHRLPAHQQRKHMGWFSSVPPGAPSYRRGEDKDAFFKTQESEGQGEDQIIEVDGWCHLPRFPVKSSRPTDKAMQTCWGLPEAEVCVWGAQILLALESLHQQGILCRDLNPRNVLLTSNGKVCLTFFGQWSEVQSEISSKAMEQMYCAPGKTSKRSSALHPAGIHSHTQLLIPDHLSAAAASLLTELLQFDAGYRLGSGGGGVSDIKCHPFFSSISWKALSC</sequence>
<dbReference type="GeneTree" id="ENSGT00940000159815"/>
<dbReference type="Pfam" id="PF00069">
    <property type="entry name" value="Pkinase"/>
    <property type="match status" value="1"/>
</dbReference>
<dbReference type="InterPro" id="IPR036181">
    <property type="entry name" value="MIT_dom_sf"/>
</dbReference>
<dbReference type="InterPro" id="IPR011009">
    <property type="entry name" value="Kinase-like_dom_sf"/>
</dbReference>
<organism evidence="2 3">
    <name type="scientific">Seriola dumerili</name>
    <name type="common">Greater amberjack</name>
    <name type="synonym">Caranx dumerili</name>
    <dbReference type="NCBI Taxonomy" id="41447"/>
    <lineage>
        <taxon>Eukaryota</taxon>
        <taxon>Metazoa</taxon>
        <taxon>Chordata</taxon>
        <taxon>Craniata</taxon>
        <taxon>Vertebrata</taxon>
        <taxon>Euteleostomi</taxon>
        <taxon>Actinopterygii</taxon>
        <taxon>Neopterygii</taxon>
        <taxon>Teleostei</taxon>
        <taxon>Neoteleostei</taxon>
        <taxon>Acanthomorphata</taxon>
        <taxon>Carangaria</taxon>
        <taxon>Carangiformes</taxon>
        <taxon>Carangidae</taxon>
        <taxon>Seriola</taxon>
    </lineage>
</organism>
<dbReference type="STRING" id="41447.ENSSDUP00000005215"/>
<dbReference type="PANTHER" id="PTHR15508">
    <property type="entry name" value="RIBOSOMAL PROTEIN S6 KINASE"/>
    <property type="match status" value="1"/>
</dbReference>